<dbReference type="Gene3D" id="2.60.40.1120">
    <property type="entry name" value="Carboxypeptidase-like, regulatory domain"/>
    <property type="match status" value="2"/>
</dbReference>
<evidence type="ECO:0000256" key="2">
    <source>
        <dbReference type="SAM" id="Phobius"/>
    </source>
</evidence>
<feature type="compositionally biased region" description="Polar residues" evidence="1">
    <location>
        <begin position="1"/>
        <end position="16"/>
    </location>
</feature>
<protein>
    <submittedName>
        <fullName evidence="3">Nickel uptake substrate-specific transmembrane region</fullName>
    </submittedName>
</protein>
<dbReference type="InterPro" id="IPR008969">
    <property type="entry name" value="CarboxyPept-like_regulatory"/>
</dbReference>
<feature type="region of interest" description="Disordered" evidence="1">
    <location>
        <begin position="1"/>
        <end position="20"/>
    </location>
</feature>
<gene>
    <name evidence="3" type="ORF">Pan161_00540</name>
</gene>
<dbReference type="KEGG" id="gax:Pan161_00540"/>
<accession>A0A517V602</accession>
<keyword evidence="4" id="KW-1185">Reference proteome</keyword>
<keyword evidence="2" id="KW-0472">Membrane</keyword>
<dbReference type="RefSeq" id="WP_145223615.1">
    <property type="nucleotide sequence ID" value="NZ_CP036343.1"/>
</dbReference>
<dbReference type="OrthoDB" id="279966at2"/>
<evidence type="ECO:0000313" key="4">
    <source>
        <dbReference type="Proteomes" id="UP000316855"/>
    </source>
</evidence>
<name>A0A517V602_9PLAN</name>
<dbReference type="Pfam" id="PF13620">
    <property type="entry name" value="CarboxypepD_reg"/>
    <property type="match status" value="1"/>
</dbReference>
<feature type="transmembrane region" description="Helical" evidence="2">
    <location>
        <begin position="29"/>
        <end position="48"/>
    </location>
</feature>
<proteinExistence type="predicted"/>
<sequence length="771" mass="85033">MTIFDTTSSRPASQPISDVPRHGNSVRSFRILIGLIILLSLIVGIHPLNLASAQDKKNTKAPADKYWTVGGIIVDKAGQPVADANISVDVRRYRRNKDVKRPAVNTKITTNTTGQWQFDYVPDSESEVFIAINHPEYGPWRKRINRSVFEVKANARPSAKITLGQGLNITGSVTDENGKPVGGALIRTKFLNEIRETKTDEFGVYLLSGCEPRVTRIVASAKGRALEVKEVRVAPEMEPVDFVLKPGGKIRIRVVDENGKGIPKARIFFQRWRGRIDYFEFDHVSQYADEHGIWEWDEAPLDEFQADICRPGGMQLSQEPLIAREKEYVFTPPPALVVSGRVIDAKTKQPIKQFHVTPGLRNSDPRLGMNWIPRDSFDATDGTYRVRLKHDYPAHLVRIEATGYQLAVSRDIKTDEGEIEIDFALKPAQDIAATLMTAAGKPAAGAKIALGVADSQINVENGEIDDGSTIATQLKSDAKGHFSIPARTEPFQLMITHPAGYAHLKSEKGAIPETVTLTPWARIEGTFRVGTKPVAGVPLTIFSNVSPSYGEGVPNIFTHHDTTTGKDGRYVFERVFPGHGRINRRIKLTVNAGSSEPTSSVRVPVDFVAGETISLDLGGTGRPVIGKLAAPVNHQGEVLWAFALVDAHRYLTPPAGMLSLEAARKDPLHFRDWVLAWRKSPAYEVEKVVYQKYQQARSQLLAESPSLTASIARDGTFRIDDVPPGDYVLKVTFRDQKHAVGSLTDVHFTVPPVENGFSSEALDLGTLTMQK</sequence>
<evidence type="ECO:0000313" key="3">
    <source>
        <dbReference type="EMBL" id="QDT88438.1"/>
    </source>
</evidence>
<evidence type="ECO:0000256" key="1">
    <source>
        <dbReference type="SAM" id="MobiDB-lite"/>
    </source>
</evidence>
<keyword evidence="2" id="KW-1133">Transmembrane helix</keyword>
<dbReference type="EMBL" id="CP036343">
    <property type="protein sequence ID" value="QDT88438.1"/>
    <property type="molecule type" value="Genomic_DNA"/>
</dbReference>
<dbReference type="AlphaFoldDB" id="A0A517V602"/>
<dbReference type="Proteomes" id="UP000316855">
    <property type="component" value="Chromosome"/>
</dbReference>
<organism evidence="3 4">
    <name type="scientific">Gimesia algae</name>
    <dbReference type="NCBI Taxonomy" id="2527971"/>
    <lineage>
        <taxon>Bacteria</taxon>
        <taxon>Pseudomonadati</taxon>
        <taxon>Planctomycetota</taxon>
        <taxon>Planctomycetia</taxon>
        <taxon>Planctomycetales</taxon>
        <taxon>Planctomycetaceae</taxon>
        <taxon>Gimesia</taxon>
    </lineage>
</organism>
<reference evidence="3 4" key="1">
    <citation type="submission" date="2019-02" db="EMBL/GenBank/DDBJ databases">
        <title>Deep-cultivation of Planctomycetes and their phenomic and genomic characterization uncovers novel biology.</title>
        <authorList>
            <person name="Wiegand S."/>
            <person name="Jogler M."/>
            <person name="Boedeker C."/>
            <person name="Pinto D."/>
            <person name="Vollmers J."/>
            <person name="Rivas-Marin E."/>
            <person name="Kohn T."/>
            <person name="Peeters S.H."/>
            <person name="Heuer A."/>
            <person name="Rast P."/>
            <person name="Oberbeckmann S."/>
            <person name="Bunk B."/>
            <person name="Jeske O."/>
            <person name="Meyerdierks A."/>
            <person name="Storesund J.E."/>
            <person name="Kallscheuer N."/>
            <person name="Luecker S."/>
            <person name="Lage O.M."/>
            <person name="Pohl T."/>
            <person name="Merkel B.J."/>
            <person name="Hornburger P."/>
            <person name="Mueller R.-W."/>
            <person name="Bruemmer F."/>
            <person name="Labrenz M."/>
            <person name="Spormann A.M."/>
            <person name="Op den Camp H."/>
            <person name="Overmann J."/>
            <person name="Amann R."/>
            <person name="Jetten M.S.M."/>
            <person name="Mascher T."/>
            <person name="Medema M.H."/>
            <person name="Devos D.P."/>
            <person name="Kaster A.-K."/>
            <person name="Ovreas L."/>
            <person name="Rohde M."/>
            <person name="Galperin M.Y."/>
            <person name="Jogler C."/>
        </authorList>
    </citation>
    <scope>NUCLEOTIDE SEQUENCE [LARGE SCALE GENOMIC DNA]</scope>
    <source>
        <strain evidence="3 4">Pan161</strain>
    </source>
</reference>
<keyword evidence="2 3" id="KW-0812">Transmembrane</keyword>
<dbReference type="SUPFAM" id="SSF49464">
    <property type="entry name" value="Carboxypeptidase regulatory domain-like"/>
    <property type="match status" value="1"/>
</dbReference>